<evidence type="ECO:0000256" key="2">
    <source>
        <dbReference type="ARBA" id="ARBA00022741"/>
    </source>
</evidence>
<keyword evidence="3" id="KW-0342">GTP-binding</keyword>
<protein>
    <recommendedName>
        <fullName evidence="6">AIG1-type G domain-containing protein</fullName>
    </recommendedName>
</protein>
<dbReference type="PROSITE" id="PS51720">
    <property type="entry name" value="G_AIG1"/>
    <property type="match status" value="1"/>
</dbReference>
<feature type="transmembrane region" description="Helical" evidence="5">
    <location>
        <begin position="288"/>
        <end position="306"/>
    </location>
</feature>
<name>A0ABQ9F4L7_TEGGR</name>
<dbReference type="PANTHER" id="PTHR10903">
    <property type="entry name" value="GTPASE, IMAP FAMILY MEMBER-RELATED"/>
    <property type="match status" value="1"/>
</dbReference>
<dbReference type="EMBL" id="JARBDR010000440">
    <property type="protein sequence ID" value="KAJ8312318.1"/>
    <property type="molecule type" value="Genomic_DNA"/>
</dbReference>
<accession>A0ABQ9F4L7</accession>
<feature type="domain" description="AIG1-type G" evidence="6">
    <location>
        <begin position="4"/>
        <end position="208"/>
    </location>
</feature>
<keyword evidence="5" id="KW-0472">Membrane</keyword>
<proteinExistence type="inferred from homology"/>
<keyword evidence="8" id="KW-1185">Reference proteome</keyword>
<evidence type="ECO:0000259" key="6">
    <source>
        <dbReference type="PROSITE" id="PS51720"/>
    </source>
</evidence>
<keyword evidence="4" id="KW-0175">Coiled coil</keyword>
<dbReference type="InterPro" id="IPR045058">
    <property type="entry name" value="GIMA/IAN/Toc"/>
</dbReference>
<dbReference type="Gene3D" id="3.40.50.300">
    <property type="entry name" value="P-loop containing nucleotide triphosphate hydrolases"/>
    <property type="match status" value="1"/>
</dbReference>
<dbReference type="Pfam" id="PF04548">
    <property type="entry name" value="AIG1"/>
    <property type="match status" value="1"/>
</dbReference>
<dbReference type="PANTHER" id="PTHR10903:SF184">
    <property type="entry name" value="GTP-BINDING PROTEIN A"/>
    <property type="match status" value="1"/>
</dbReference>
<sequence length="307" mass="34238">METDTETRMILIGRTGSGKSATGNMILGKNAFVSKSSGTSITQKCKYSTSKRFGKNLLVVDTPGLFDTGMSNEKAMKEIVKCIGMTSPGPHAVVLVVGINRITEEEQNTVKHFVDHFGEGILNYMIVLFTGKDKLDHEAVSIDNYVKTLPGYLKNILLKCKNRYIAFNNKISGDGANLQVRGLLDIVDHMVKQNGGSCYSNDMYKEAEEAVQTRMKQLALKDNYPQEDLQFKNELDDLNRLIEETDREYRRVHMQIESSAALRDRVRRECENEEPGALRLIWTGVKKLVGGLIAGACMIAPIIALIL</sequence>
<organism evidence="7 8">
    <name type="scientific">Tegillarca granosa</name>
    <name type="common">Malaysian cockle</name>
    <name type="synonym">Anadara granosa</name>
    <dbReference type="NCBI Taxonomy" id="220873"/>
    <lineage>
        <taxon>Eukaryota</taxon>
        <taxon>Metazoa</taxon>
        <taxon>Spiralia</taxon>
        <taxon>Lophotrochozoa</taxon>
        <taxon>Mollusca</taxon>
        <taxon>Bivalvia</taxon>
        <taxon>Autobranchia</taxon>
        <taxon>Pteriomorphia</taxon>
        <taxon>Arcoida</taxon>
        <taxon>Arcoidea</taxon>
        <taxon>Arcidae</taxon>
        <taxon>Tegillarca</taxon>
    </lineage>
</organism>
<keyword evidence="5" id="KW-1133">Transmembrane helix</keyword>
<gene>
    <name evidence="7" type="ORF">KUTeg_009691</name>
</gene>
<keyword evidence="5" id="KW-0812">Transmembrane</keyword>
<evidence type="ECO:0000313" key="7">
    <source>
        <dbReference type="EMBL" id="KAJ8312318.1"/>
    </source>
</evidence>
<dbReference type="Proteomes" id="UP001217089">
    <property type="component" value="Unassembled WGS sequence"/>
</dbReference>
<dbReference type="InterPro" id="IPR006703">
    <property type="entry name" value="G_AIG1"/>
</dbReference>
<reference evidence="7 8" key="1">
    <citation type="submission" date="2022-12" db="EMBL/GenBank/DDBJ databases">
        <title>Chromosome-level genome of Tegillarca granosa.</title>
        <authorList>
            <person name="Kim J."/>
        </authorList>
    </citation>
    <scope>NUCLEOTIDE SEQUENCE [LARGE SCALE GENOMIC DNA]</scope>
    <source>
        <strain evidence="7">Teg-2019</strain>
        <tissue evidence="7">Adductor muscle</tissue>
    </source>
</reference>
<evidence type="ECO:0000256" key="5">
    <source>
        <dbReference type="SAM" id="Phobius"/>
    </source>
</evidence>
<dbReference type="InterPro" id="IPR027417">
    <property type="entry name" value="P-loop_NTPase"/>
</dbReference>
<comment type="similarity">
    <text evidence="1">Belongs to the TRAFAC class TrmE-Era-EngA-EngB-Septin-like GTPase superfamily. AIG1/Toc34/Toc159-like paraseptin GTPase family. IAN subfamily.</text>
</comment>
<evidence type="ECO:0000313" key="8">
    <source>
        <dbReference type="Proteomes" id="UP001217089"/>
    </source>
</evidence>
<comment type="caution">
    <text evidence="7">The sequence shown here is derived from an EMBL/GenBank/DDBJ whole genome shotgun (WGS) entry which is preliminary data.</text>
</comment>
<feature type="coiled-coil region" evidence="4">
    <location>
        <begin position="228"/>
        <end position="255"/>
    </location>
</feature>
<dbReference type="SUPFAM" id="SSF52540">
    <property type="entry name" value="P-loop containing nucleoside triphosphate hydrolases"/>
    <property type="match status" value="1"/>
</dbReference>
<evidence type="ECO:0000256" key="1">
    <source>
        <dbReference type="ARBA" id="ARBA00008535"/>
    </source>
</evidence>
<evidence type="ECO:0000256" key="3">
    <source>
        <dbReference type="ARBA" id="ARBA00023134"/>
    </source>
</evidence>
<dbReference type="CDD" id="cd01852">
    <property type="entry name" value="AIG1"/>
    <property type="match status" value="1"/>
</dbReference>
<keyword evidence="2" id="KW-0547">Nucleotide-binding</keyword>
<evidence type="ECO:0000256" key="4">
    <source>
        <dbReference type="SAM" id="Coils"/>
    </source>
</evidence>